<dbReference type="STRING" id="1246955.MCYN_0531"/>
<keyword evidence="2" id="KW-0489">Methyltransferase</keyword>
<feature type="domain" description="DNA methylase adenine-specific" evidence="8">
    <location>
        <begin position="143"/>
        <end position="426"/>
    </location>
</feature>
<dbReference type="Proteomes" id="UP000010466">
    <property type="component" value="Chromosome"/>
</dbReference>
<evidence type="ECO:0000256" key="2">
    <source>
        <dbReference type="ARBA" id="ARBA00022603"/>
    </source>
</evidence>
<evidence type="ECO:0000313" key="9">
    <source>
        <dbReference type="EMBL" id="CCP24263.1"/>
    </source>
</evidence>
<reference evidence="10" key="1">
    <citation type="journal article" date="2013" name="Genome Announc.">
        <title>Complete genome sequence of Mycoplasma cynos strain C142.</title>
        <authorList>
            <person name="Walker C.A."/>
            <person name="Mannering S.A."/>
            <person name="Shields S."/>
            <person name="Blake D.P."/>
            <person name="Brownlie J."/>
        </authorList>
    </citation>
    <scope>NUCLEOTIDE SEQUENCE [LARGE SCALE GENOMIC DNA]</scope>
    <source>
        <strain evidence="10">C142</strain>
    </source>
</reference>
<evidence type="ECO:0000259" key="8">
    <source>
        <dbReference type="Pfam" id="PF02384"/>
    </source>
</evidence>
<keyword evidence="5" id="KW-0680">Restriction system</keyword>
<dbReference type="GO" id="GO:0003677">
    <property type="term" value="F:DNA binding"/>
    <property type="evidence" value="ECO:0007669"/>
    <property type="project" value="UniProtKB-KW"/>
</dbReference>
<evidence type="ECO:0000313" key="10">
    <source>
        <dbReference type="Proteomes" id="UP000010466"/>
    </source>
</evidence>
<dbReference type="AlphaFoldDB" id="L0RUQ0"/>
<keyword evidence="10" id="KW-1185">Reference proteome</keyword>
<dbReference type="PANTHER" id="PTHR42933">
    <property type="entry name" value="SLR6095 PROTEIN"/>
    <property type="match status" value="1"/>
</dbReference>
<accession>L0RUQ0</accession>
<protein>
    <recommendedName>
        <fullName evidence="1">site-specific DNA-methyltransferase (adenine-specific)</fullName>
        <ecNumber evidence="1">2.1.1.72</ecNumber>
    </recommendedName>
</protein>
<evidence type="ECO:0000256" key="1">
    <source>
        <dbReference type="ARBA" id="ARBA00011900"/>
    </source>
</evidence>
<name>L0RUQ0_MYCC1</name>
<dbReference type="GO" id="GO:0009007">
    <property type="term" value="F:site-specific DNA-methyltransferase (adenine-specific) activity"/>
    <property type="evidence" value="ECO:0007669"/>
    <property type="project" value="UniProtKB-EC"/>
</dbReference>
<dbReference type="GO" id="GO:0009307">
    <property type="term" value="P:DNA restriction-modification system"/>
    <property type="evidence" value="ECO:0007669"/>
    <property type="project" value="UniProtKB-KW"/>
</dbReference>
<dbReference type="InterPro" id="IPR029063">
    <property type="entry name" value="SAM-dependent_MTases_sf"/>
</dbReference>
<dbReference type="PRINTS" id="PR00507">
    <property type="entry name" value="N12N6MTFRASE"/>
</dbReference>
<dbReference type="InterPro" id="IPR003356">
    <property type="entry name" value="DNA_methylase_A-5"/>
</dbReference>
<dbReference type="GeneID" id="74932108"/>
<evidence type="ECO:0000256" key="6">
    <source>
        <dbReference type="ARBA" id="ARBA00023125"/>
    </source>
</evidence>
<dbReference type="Gene3D" id="3.90.220.20">
    <property type="entry name" value="DNA methylase specificity domains"/>
    <property type="match status" value="1"/>
</dbReference>
<comment type="catalytic activity">
    <reaction evidence="7">
        <text>a 2'-deoxyadenosine in DNA + S-adenosyl-L-methionine = an N(6)-methyl-2'-deoxyadenosine in DNA + S-adenosyl-L-homocysteine + H(+)</text>
        <dbReference type="Rhea" id="RHEA:15197"/>
        <dbReference type="Rhea" id="RHEA-COMP:12418"/>
        <dbReference type="Rhea" id="RHEA-COMP:12419"/>
        <dbReference type="ChEBI" id="CHEBI:15378"/>
        <dbReference type="ChEBI" id="CHEBI:57856"/>
        <dbReference type="ChEBI" id="CHEBI:59789"/>
        <dbReference type="ChEBI" id="CHEBI:90615"/>
        <dbReference type="ChEBI" id="CHEBI:90616"/>
        <dbReference type="EC" id="2.1.1.72"/>
    </reaction>
</comment>
<dbReference type="eggNOG" id="COG0732">
    <property type="taxonomic scope" value="Bacteria"/>
</dbReference>
<dbReference type="PATRIC" id="fig|1246955.3.peg.481"/>
<dbReference type="RefSeq" id="WP_015287390.1">
    <property type="nucleotide sequence ID" value="NC_019949.1"/>
</dbReference>
<evidence type="ECO:0000256" key="4">
    <source>
        <dbReference type="ARBA" id="ARBA00022691"/>
    </source>
</evidence>
<dbReference type="GO" id="GO:0008170">
    <property type="term" value="F:N-methyltransferase activity"/>
    <property type="evidence" value="ECO:0007669"/>
    <property type="project" value="InterPro"/>
</dbReference>
<dbReference type="InterPro" id="IPR044946">
    <property type="entry name" value="Restrct_endonuc_typeI_TRD_sf"/>
</dbReference>
<dbReference type="GO" id="GO:0032259">
    <property type="term" value="P:methylation"/>
    <property type="evidence" value="ECO:0007669"/>
    <property type="project" value="UniProtKB-KW"/>
</dbReference>
<dbReference type="HOGENOM" id="CLU_021520_0_0_14"/>
<organism evidence="9 10">
    <name type="scientific">Mycoplasmopsis cynos (strain C142)</name>
    <name type="common">Mycoplasma cynos</name>
    <dbReference type="NCBI Taxonomy" id="1246955"/>
    <lineage>
        <taxon>Bacteria</taxon>
        <taxon>Bacillati</taxon>
        <taxon>Mycoplasmatota</taxon>
        <taxon>Mycoplasmoidales</taxon>
        <taxon>Metamycoplasmataceae</taxon>
        <taxon>Mycoplasmopsis</taxon>
    </lineage>
</organism>
<dbReference type="Gene3D" id="3.40.50.150">
    <property type="entry name" value="Vaccinia Virus protein VP39"/>
    <property type="match status" value="1"/>
</dbReference>
<dbReference type="EC" id="2.1.1.72" evidence="1"/>
<gene>
    <name evidence="9" type="primary">MCYN0531</name>
    <name evidence="9" type="ordered locus">MCYN_0531</name>
</gene>
<dbReference type="KEGG" id="mcy:MCYN_0531"/>
<dbReference type="eggNOG" id="COG0286">
    <property type="taxonomic scope" value="Bacteria"/>
</dbReference>
<sequence length="549" mass="62877">MQKRISGETISDEELIRVIKDLNKKFNLNNRVRSTDRSLFFSGLIIALTNNNFRQTFEAIEAPSEEEVAKIDATILEAYNLNEAILTAIEKQISIKINNLSKEYVWKDKFSFIRNIDYSLKEYKEIIKTIRDKVYIPFKNEEKQDILGKAYKLFLARGGKAEDKNIILTPDHIKELMVKLARLTVDDVVLDTCMGSGGFLMEAMEVITHMLKDDVQKINNVYDKQLIGFEIDSVLFALACSNMYLHGDGRSNLLYRSSLLHSDSNGTIVNNKDQVLYKYIKDLKPTKCIINPPYELDSPIKFTEQALKYIEDNGKLIIIMPTPTLNKHKSDLTKNILEMAKLDFVIKMPYNLFNEQGRTVNTSIFGFTKTPHQPDDEVLFVNLKEDGFESIQHKGRVDVNNKWNDIENKILDIINNSKEENGLSTKKKIYRKKKDTVDELELYPTGIPTKKTGKDLVKLGDLFDFDKEELFADETSKLQSSKNDESGKYDFITAADDWKKHTEYSHDVEALVYAVSAGGSLGKSQYVNGKFICSNLCTILTKKRVLIVR</sequence>
<keyword evidence="3" id="KW-0808">Transferase</keyword>
<evidence type="ECO:0000256" key="3">
    <source>
        <dbReference type="ARBA" id="ARBA00022679"/>
    </source>
</evidence>
<evidence type="ECO:0000256" key="5">
    <source>
        <dbReference type="ARBA" id="ARBA00022747"/>
    </source>
</evidence>
<proteinExistence type="predicted"/>
<evidence type="ECO:0000256" key="7">
    <source>
        <dbReference type="ARBA" id="ARBA00047942"/>
    </source>
</evidence>
<keyword evidence="4" id="KW-0949">S-adenosyl-L-methionine</keyword>
<dbReference type="Pfam" id="PF02384">
    <property type="entry name" value="N6_Mtase"/>
    <property type="match status" value="1"/>
</dbReference>
<dbReference type="PANTHER" id="PTHR42933:SF1">
    <property type="entry name" value="SITE-SPECIFIC DNA-METHYLTRANSFERASE (ADENINE-SPECIFIC)"/>
    <property type="match status" value="1"/>
</dbReference>
<dbReference type="InterPro" id="IPR051537">
    <property type="entry name" value="DNA_Adenine_Mtase"/>
</dbReference>
<dbReference type="SUPFAM" id="SSF53335">
    <property type="entry name" value="S-adenosyl-L-methionine-dependent methyltransferases"/>
    <property type="match status" value="1"/>
</dbReference>
<dbReference type="EMBL" id="HF559394">
    <property type="protein sequence ID" value="CCP24263.1"/>
    <property type="molecule type" value="Genomic_DNA"/>
</dbReference>
<keyword evidence="6" id="KW-0238">DNA-binding</keyword>